<name>X6MGX6_RETFI</name>
<sequence>MVLTELLKKELSNVWIASHFWKTKLTRQKINEVKTLAKNNFRTKKTSAHKYNKTDKHSKSGGIDSNTTIERLHRLKSKSESSKKQATEKNTQQSDQKNEEADEQKFTASLGISDIDLTALHSLHYENDRVHDYRIAVEDNRNQANELDITLQEENVEWQFAIGEKMKNEKVHPIFFFLNVKRKFKSETSHPINFQTLRNKQLDRKMMATLKSLLKMSRYR</sequence>
<organism evidence="2 3">
    <name type="scientific">Reticulomyxa filosa</name>
    <dbReference type="NCBI Taxonomy" id="46433"/>
    <lineage>
        <taxon>Eukaryota</taxon>
        <taxon>Sar</taxon>
        <taxon>Rhizaria</taxon>
        <taxon>Retaria</taxon>
        <taxon>Foraminifera</taxon>
        <taxon>Monothalamids</taxon>
        <taxon>Reticulomyxidae</taxon>
        <taxon>Reticulomyxa</taxon>
    </lineage>
</organism>
<protein>
    <submittedName>
        <fullName evidence="2">Uncharacterized protein</fullName>
    </submittedName>
</protein>
<dbReference type="EMBL" id="ASPP01020791">
    <property type="protein sequence ID" value="ETO13149.1"/>
    <property type="molecule type" value="Genomic_DNA"/>
</dbReference>
<proteinExistence type="predicted"/>
<dbReference type="AlphaFoldDB" id="X6MGX6"/>
<reference evidence="2 3" key="1">
    <citation type="journal article" date="2013" name="Curr. Biol.">
        <title>The Genome of the Foraminiferan Reticulomyxa filosa.</title>
        <authorList>
            <person name="Glockner G."/>
            <person name="Hulsmann N."/>
            <person name="Schleicher M."/>
            <person name="Noegel A.A."/>
            <person name="Eichinger L."/>
            <person name="Gallinger C."/>
            <person name="Pawlowski J."/>
            <person name="Sierra R."/>
            <person name="Euteneuer U."/>
            <person name="Pillet L."/>
            <person name="Moustafa A."/>
            <person name="Platzer M."/>
            <person name="Groth M."/>
            <person name="Szafranski K."/>
            <person name="Schliwa M."/>
        </authorList>
    </citation>
    <scope>NUCLEOTIDE SEQUENCE [LARGE SCALE GENOMIC DNA]</scope>
</reference>
<evidence type="ECO:0000256" key="1">
    <source>
        <dbReference type="SAM" id="MobiDB-lite"/>
    </source>
</evidence>
<keyword evidence="3" id="KW-1185">Reference proteome</keyword>
<feature type="compositionally biased region" description="Basic and acidic residues" evidence="1">
    <location>
        <begin position="77"/>
        <end position="87"/>
    </location>
</feature>
<comment type="caution">
    <text evidence="2">The sequence shown here is derived from an EMBL/GenBank/DDBJ whole genome shotgun (WGS) entry which is preliminary data.</text>
</comment>
<gene>
    <name evidence="2" type="ORF">RFI_24223</name>
</gene>
<feature type="region of interest" description="Disordered" evidence="1">
    <location>
        <begin position="44"/>
        <end position="104"/>
    </location>
</feature>
<accession>X6MGX6</accession>
<dbReference type="Proteomes" id="UP000023152">
    <property type="component" value="Unassembled WGS sequence"/>
</dbReference>
<evidence type="ECO:0000313" key="2">
    <source>
        <dbReference type="EMBL" id="ETO13149.1"/>
    </source>
</evidence>
<evidence type="ECO:0000313" key="3">
    <source>
        <dbReference type="Proteomes" id="UP000023152"/>
    </source>
</evidence>